<evidence type="ECO:0000313" key="2">
    <source>
        <dbReference type="EMBL" id="KAK9866047.1"/>
    </source>
</evidence>
<name>A0AAW1TAB5_9CHLO</name>
<dbReference type="Proteomes" id="UP001485043">
    <property type="component" value="Unassembled WGS sequence"/>
</dbReference>
<dbReference type="EMBL" id="JALJOV010000195">
    <property type="protein sequence ID" value="KAK9866047.1"/>
    <property type="molecule type" value="Genomic_DNA"/>
</dbReference>
<feature type="region of interest" description="Disordered" evidence="1">
    <location>
        <begin position="73"/>
        <end position="105"/>
    </location>
</feature>
<reference evidence="2 3" key="1">
    <citation type="journal article" date="2024" name="Nat. Commun.">
        <title>Phylogenomics reveals the evolutionary origins of lichenization in chlorophyte algae.</title>
        <authorList>
            <person name="Puginier C."/>
            <person name="Libourel C."/>
            <person name="Otte J."/>
            <person name="Skaloud P."/>
            <person name="Haon M."/>
            <person name="Grisel S."/>
            <person name="Petersen M."/>
            <person name="Berrin J.G."/>
            <person name="Delaux P.M."/>
            <person name="Dal Grande F."/>
            <person name="Keller J."/>
        </authorList>
    </citation>
    <scope>NUCLEOTIDE SEQUENCE [LARGE SCALE GENOMIC DNA]</scope>
    <source>
        <strain evidence="2 3">SAG 2523</strain>
    </source>
</reference>
<dbReference type="AlphaFoldDB" id="A0AAW1TAB5"/>
<evidence type="ECO:0000313" key="3">
    <source>
        <dbReference type="Proteomes" id="UP001485043"/>
    </source>
</evidence>
<comment type="caution">
    <text evidence="2">The sequence shown here is derived from an EMBL/GenBank/DDBJ whole genome shotgun (WGS) entry which is preliminary data.</text>
</comment>
<protein>
    <submittedName>
        <fullName evidence="2">Uncharacterized protein</fullName>
    </submittedName>
</protein>
<sequence>MQGLGHEDGFGPTKSQLAAVFEAGLPNVRTTAELITDLTQARGMLPVSQNSPAGAFTGSLIASVSLQAGPSTALPVCKGPKGSRSALRQSRDAGYSGKQIAEASK</sequence>
<organism evidence="2 3">
    <name type="scientific">Apatococcus fuscideae</name>
    <dbReference type="NCBI Taxonomy" id="2026836"/>
    <lineage>
        <taxon>Eukaryota</taxon>
        <taxon>Viridiplantae</taxon>
        <taxon>Chlorophyta</taxon>
        <taxon>core chlorophytes</taxon>
        <taxon>Trebouxiophyceae</taxon>
        <taxon>Chlorellales</taxon>
        <taxon>Chlorellaceae</taxon>
        <taxon>Apatococcus</taxon>
    </lineage>
</organism>
<keyword evidence="3" id="KW-1185">Reference proteome</keyword>
<evidence type="ECO:0000256" key="1">
    <source>
        <dbReference type="SAM" id="MobiDB-lite"/>
    </source>
</evidence>
<accession>A0AAW1TAB5</accession>
<gene>
    <name evidence="2" type="ORF">WJX84_009651</name>
</gene>
<proteinExistence type="predicted"/>